<keyword evidence="2" id="KW-0732">Signal</keyword>
<dbReference type="SUPFAM" id="SSF50891">
    <property type="entry name" value="Cyclophilin-like"/>
    <property type="match status" value="1"/>
</dbReference>
<reference evidence="4 5" key="2">
    <citation type="submission" date="2024-03" db="EMBL/GenBank/DDBJ databases">
        <title>The Genome Sequence of Enterococcus sp. DIV2402.</title>
        <authorList>
            <consortium name="The Broad Institute Genomics Platform"/>
            <consortium name="The Broad Institute Microbial Omics Core"/>
            <consortium name="The Broad Institute Genomic Center for Infectious Diseases"/>
            <person name="Earl A."/>
            <person name="Manson A."/>
            <person name="Gilmore M."/>
            <person name="Schwartman J."/>
            <person name="Shea T."/>
            <person name="Abouelleil A."/>
            <person name="Cao P."/>
            <person name="Chapman S."/>
            <person name="Cusick C."/>
            <person name="Young S."/>
            <person name="Neafsey D."/>
            <person name="Nusbaum C."/>
            <person name="Birren B."/>
        </authorList>
    </citation>
    <scope>NUCLEOTIDE SEQUENCE [LARGE SCALE GENOMIC DNA]</scope>
    <source>
        <strain evidence="4 5">DIV2402</strain>
    </source>
</reference>
<dbReference type="EMBL" id="CP147251">
    <property type="protein sequence ID" value="WYJ77518.1"/>
    <property type="molecule type" value="Genomic_DNA"/>
</dbReference>
<sequence>MKKHTLLYLLLLGFLTSCASHEKTTRHTNTNISPASSDNTSVEMTETNTAISITINEQTFAGTLISSPTTTAFKKLLPLDMTMTELNGNEKYYHLPQKLPTNPESIQTIQAGDLMLFGSDTLVLFYEDFSTSYSYTPLGNIANPSDLKEALGRGYSPITITLTK</sequence>
<gene>
    <name evidence="4" type="ORF">DOK78_002156</name>
</gene>
<evidence type="ECO:0000313" key="5">
    <source>
        <dbReference type="Proteomes" id="UP000664701"/>
    </source>
</evidence>
<reference evidence="4 5" key="1">
    <citation type="submission" date="2021-03" db="EMBL/GenBank/DDBJ databases">
        <authorList>
            <person name="Gilmore M.S."/>
            <person name="Schwartzman J."/>
            <person name="Van Tyne D."/>
            <person name="Martin M."/>
            <person name="Earl A.M."/>
            <person name="Manson A.L."/>
            <person name="Straub T."/>
            <person name="Salamzade R."/>
            <person name="Saavedra J."/>
            <person name="Lebreton F."/>
            <person name="Prichula J."/>
            <person name="Schaufler K."/>
            <person name="Gaca A."/>
            <person name="Sgardioli B."/>
            <person name="Wagenaar J."/>
            <person name="Strong T."/>
        </authorList>
    </citation>
    <scope>NUCLEOTIDE SEQUENCE [LARGE SCALE GENOMIC DNA]</scope>
    <source>
        <strain evidence="4 5">DIV2402</strain>
    </source>
</reference>
<protein>
    <recommendedName>
        <fullName evidence="3">Cyclophilin-like domain-containing protein</fullName>
    </recommendedName>
</protein>
<name>A0ABZ2SP08_9ENTE</name>
<dbReference type="InterPro" id="IPR041183">
    <property type="entry name" value="Cyclophilin-like"/>
</dbReference>
<dbReference type="Pfam" id="PF18050">
    <property type="entry name" value="Cyclophil_like2"/>
    <property type="match status" value="1"/>
</dbReference>
<evidence type="ECO:0000259" key="3">
    <source>
        <dbReference type="Pfam" id="PF18050"/>
    </source>
</evidence>
<keyword evidence="5" id="KW-1185">Reference proteome</keyword>
<dbReference type="RefSeq" id="WP_207940361.1">
    <property type="nucleotide sequence ID" value="NZ_CP147251.1"/>
</dbReference>
<organism evidence="4 5">
    <name type="scientific">Candidatus Enterococcus lowellii</name>
    <dbReference type="NCBI Taxonomy" id="2230877"/>
    <lineage>
        <taxon>Bacteria</taxon>
        <taxon>Bacillati</taxon>
        <taxon>Bacillota</taxon>
        <taxon>Bacilli</taxon>
        <taxon>Lactobacillales</taxon>
        <taxon>Enterococcaceae</taxon>
        <taxon>Enterococcus</taxon>
    </lineage>
</organism>
<accession>A0ABZ2SP08</accession>
<proteinExistence type="predicted"/>
<dbReference type="InterPro" id="IPR029000">
    <property type="entry name" value="Cyclophilin-like_dom_sf"/>
</dbReference>
<feature type="domain" description="Cyclophilin-like" evidence="3">
    <location>
        <begin position="53"/>
        <end position="161"/>
    </location>
</feature>
<feature type="compositionally biased region" description="Polar residues" evidence="1">
    <location>
        <begin position="27"/>
        <end position="42"/>
    </location>
</feature>
<feature type="region of interest" description="Disordered" evidence="1">
    <location>
        <begin position="23"/>
        <end position="42"/>
    </location>
</feature>
<dbReference type="PROSITE" id="PS51257">
    <property type="entry name" value="PROKAR_LIPOPROTEIN"/>
    <property type="match status" value="1"/>
</dbReference>
<evidence type="ECO:0000313" key="4">
    <source>
        <dbReference type="EMBL" id="WYJ77518.1"/>
    </source>
</evidence>
<evidence type="ECO:0000256" key="1">
    <source>
        <dbReference type="SAM" id="MobiDB-lite"/>
    </source>
</evidence>
<dbReference type="Gene3D" id="2.40.100.20">
    <property type="match status" value="1"/>
</dbReference>
<evidence type="ECO:0000256" key="2">
    <source>
        <dbReference type="SAM" id="SignalP"/>
    </source>
</evidence>
<feature type="chain" id="PRO_5046567613" description="Cyclophilin-like domain-containing protein" evidence="2">
    <location>
        <begin position="20"/>
        <end position="164"/>
    </location>
</feature>
<dbReference type="Proteomes" id="UP000664701">
    <property type="component" value="Chromosome"/>
</dbReference>
<feature type="signal peptide" evidence="2">
    <location>
        <begin position="1"/>
        <end position="19"/>
    </location>
</feature>